<proteinExistence type="predicted"/>
<name>A0A4C2E7Q4_9SACH</name>
<dbReference type="Pfam" id="PF10281">
    <property type="entry name" value="Ish1"/>
    <property type="match status" value="2"/>
</dbReference>
<sequence>MKPSVSILYSLAVGANVANVIADGSIFDSWTHNDLRSYLKDQQKTLEKLSSKSLNDLKESLSNAWSVHTSNVNPWWNFWPGQSSATNPSQPVTEWLFETWPLERLHGFLKKHGFKTHPKATKDQLIKHVKDNFNLIAEKLDTSGFYPSSSYFEHWSPDDFKNWLLDYEIPFEEGAEELLDKVRENIYHISKVAEAKRLNTLESLDLGNKELLDSAGNIKENVFENWSVGDLRKWLNSHKIPYDDAIEGKRDELAALASDQKTLLKDDIQWFLEAAQRRSSPFLYKSPEYVSSIWEKTLLNLGTAFDTVQNKVGDVINDTFLIDLDSWPRDKITNFLNARGIDYSHLASNQELRELAREIRNRPLKKAQEKYDKFIDGGWYYNLKNWVQEKSAGVQESDYYKSFSNNAKSLGRNSQDWASDIGKKVKDDFNSWCTEDLKNYLRKLGSGASIKTMSKDELVKAVKEKTNVALGVHKKPWYERWMVRYPWYTQVTDAVHRLTVLTLIGGSAWMMGSLGYTMYQNGKRYEQKMTQQLDPDEKRELEGAASSAD</sequence>
<dbReference type="Proteomes" id="UP000301737">
    <property type="component" value="Unassembled WGS sequence"/>
</dbReference>
<comment type="subcellular location">
    <subcellularLocation>
        <location evidence="1">Membrane</location>
        <topology evidence="1">Single-pass membrane protein</topology>
    </subcellularLocation>
</comment>
<keyword evidence="2" id="KW-0812">Transmembrane</keyword>
<reference evidence="5 6" key="1">
    <citation type="submission" date="2019-01" db="EMBL/GenBank/DDBJ databases">
        <title>Draft Genome Sequencing of Zygosaccharomyces mellis Ca-7.</title>
        <authorList>
            <person name="Shiwa Y."/>
            <person name="Kanesaki Y."/>
            <person name="Ishige T."/>
            <person name="Mura K."/>
            <person name="Hori T."/>
            <person name="Tamura T."/>
        </authorList>
    </citation>
    <scope>NUCLEOTIDE SEQUENCE [LARGE SCALE GENOMIC DNA]</scope>
    <source>
        <strain evidence="5 6">Ca-7</strain>
    </source>
</reference>
<evidence type="ECO:0008006" key="7">
    <source>
        <dbReference type="Google" id="ProtNLM"/>
    </source>
</evidence>
<dbReference type="EMBL" id="BIMX01000005">
    <property type="protein sequence ID" value="GCE98382.1"/>
    <property type="molecule type" value="Genomic_DNA"/>
</dbReference>
<gene>
    <name evidence="5" type="ORF">ZYGM_000615</name>
</gene>
<dbReference type="InterPro" id="IPR029208">
    <property type="entry name" value="COX14"/>
</dbReference>
<keyword evidence="6" id="KW-1185">Reference proteome</keyword>
<evidence type="ECO:0000256" key="1">
    <source>
        <dbReference type="ARBA" id="ARBA00004167"/>
    </source>
</evidence>
<accession>A0A4C2E7Q4</accession>
<dbReference type="InterPro" id="IPR018803">
    <property type="entry name" value="Ish1/Msc1-like"/>
</dbReference>
<dbReference type="Pfam" id="PF14880">
    <property type="entry name" value="COX14"/>
    <property type="match status" value="1"/>
</dbReference>
<evidence type="ECO:0000313" key="5">
    <source>
        <dbReference type="EMBL" id="GCE98382.1"/>
    </source>
</evidence>
<evidence type="ECO:0000256" key="2">
    <source>
        <dbReference type="ARBA" id="ARBA00022692"/>
    </source>
</evidence>
<evidence type="ECO:0000313" key="6">
    <source>
        <dbReference type="Proteomes" id="UP000301737"/>
    </source>
</evidence>
<protein>
    <recommendedName>
        <fullName evidence="7">Meiotic sister chromatid recombination protein 1</fullName>
    </recommendedName>
</protein>
<dbReference type="OrthoDB" id="2527403at2759"/>
<evidence type="ECO:0000256" key="4">
    <source>
        <dbReference type="ARBA" id="ARBA00023136"/>
    </source>
</evidence>
<keyword evidence="3" id="KW-1133">Transmembrane helix</keyword>
<organism evidence="5 6">
    <name type="scientific">Zygosaccharomyces mellis</name>
    <dbReference type="NCBI Taxonomy" id="42258"/>
    <lineage>
        <taxon>Eukaryota</taxon>
        <taxon>Fungi</taxon>
        <taxon>Dikarya</taxon>
        <taxon>Ascomycota</taxon>
        <taxon>Saccharomycotina</taxon>
        <taxon>Saccharomycetes</taxon>
        <taxon>Saccharomycetales</taxon>
        <taxon>Saccharomycetaceae</taxon>
        <taxon>Zygosaccharomyces</taxon>
    </lineage>
</organism>
<dbReference type="GO" id="GO:0016020">
    <property type="term" value="C:membrane"/>
    <property type="evidence" value="ECO:0007669"/>
    <property type="project" value="UniProtKB-SubCell"/>
</dbReference>
<evidence type="ECO:0000256" key="3">
    <source>
        <dbReference type="ARBA" id="ARBA00022989"/>
    </source>
</evidence>
<keyword evidence="4" id="KW-0472">Membrane</keyword>
<dbReference type="AlphaFoldDB" id="A0A4C2E7Q4"/>
<comment type="caution">
    <text evidence="5">The sequence shown here is derived from an EMBL/GenBank/DDBJ whole genome shotgun (WGS) entry which is preliminary data.</text>
</comment>